<dbReference type="SUPFAM" id="SSF55729">
    <property type="entry name" value="Acyl-CoA N-acyltransferases (Nat)"/>
    <property type="match status" value="1"/>
</dbReference>
<dbReference type="PANTHER" id="PTHR43441">
    <property type="entry name" value="RIBOSOMAL-PROTEIN-SERINE ACETYLTRANSFERASE"/>
    <property type="match status" value="1"/>
</dbReference>
<evidence type="ECO:0000259" key="1">
    <source>
        <dbReference type="PROSITE" id="PS51186"/>
    </source>
</evidence>
<keyword evidence="3" id="KW-1185">Reference proteome</keyword>
<organism evidence="2 3">
    <name type="scientific">Salimicrobium humidisoli</name>
    <dbReference type="NCBI Taxonomy" id="2029857"/>
    <lineage>
        <taxon>Bacteria</taxon>
        <taxon>Bacillati</taxon>
        <taxon>Bacillota</taxon>
        <taxon>Bacilli</taxon>
        <taxon>Bacillales</taxon>
        <taxon>Bacillaceae</taxon>
        <taxon>Salimicrobium</taxon>
    </lineage>
</organism>
<dbReference type="InterPro" id="IPR000182">
    <property type="entry name" value="GNAT_dom"/>
</dbReference>
<dbReference type="Proteomes" id="UP000217561">
    <property type="component" value="Unassembled WGS sequence"/>
</dbReference>
<feature type="domain" description="N-acetyltransferase" evidence="1">
    <location>
        <begin position="26"/>
        <end position="182"/>
    </location>
</feature>
<proteinExistence type="predicted"/>
<dbReference type="PANTHER" id="PTHR43441:SF12">
    <property type="entry name" value="RIBOSOMAL N-ACETYLTRANSFERASE YDAF-RELATED"/>
    <property type="match status" value="1"/>
</dbReference>
<evidence type="ECO:0000313" key="2">
    <source>
        <dbReference type="EMBL" id="PBB06092.1"/>
    </source>
</evidence>
<dbReference type="Pfam" id="PF13302">
    <property type="entry name" value="Acetyltransf_3"/>
    <property type="match status" value="1"/>
</dbReference>
<dbReference type="InterPro" id="IPR016181">
    <property type="entry name" value="Acyl_CoA_acyltransferase"/>
</dbReference>
<reference evidence="2 3" key="1">
    <citation type="submission" date="2017-08" db="EMBL/GenBank/DDBJ databases">
        <title>Salimicrobium alkalisoli sp. nov., isolated from saline alkaline soil.</title>
        <authorList>
            <person name="Zhang G."/>
            <person name="Xiong Q."/>
        </authorList>
    </citation>
    <scope>NUCLEOTIDE SEQUENCE [LARGE SCALE GENOMIC DNA]</scope>
    <source>
        <strain evidence="2 3">WN024</strain>
    </source>
</reference>
<comment type="caution">
    <text evidence="2">The sequence shown here is derived from an EMBL/GenBank/DDBJ whole genome shotgun (WGS) entry which is preliminary data.</text>
</comment>
<dbReference type="InterPro" id="IPR051908">
    <property type="entry name" value="Ribosomal_N-acetyltransferase"/>
</dbReference>
<evidence type="ECO:0000313" key="3">
    <source>
        <dbReference type="Proteomes" id="UP000217561"/>
    </source>
</evidence>
<protein>
    <submittedName>
        <fullName evidence="2">RimJ/RimL family protein N-acetyltransferase</fullName>
    </submittedName>
</protein>
<sequence>MTFWKEYGRKRSRRKKMFVRKVDEKTELRLVEFFDAGELFEIVEEERSYLQAWLPWVENTWGVREMENAIRNFRRGYAEYESMTAVVLFQGEIVGVVSFNELDWTNRTTYIGYWLRRRYQGRGIITKSVKSLITCAFSSFGMNKVIIRASVANETSRAVAERLGFTKEGVSRSGARMNNRFIDQVIYGIYGI</sequence>
<dbReference type="Gene3D" id="3.40.630.30">
    <property type="match status" value="1"/>
</dbReference>
<dbReference type="PROSITE" id="PS51186">
    <property type="entry name" value="GNAT"/>
    <property type="match status" value="1"/>
</dbReference>
<dbReference type="EMBL" id="NSGH01000006">
    <property type="protein sequence ID" value="PBB06092.1"/>
    <property type="molecule type" value="Genomic_DNA"/>
</dbReference>
<gene>
    <name evidence="2" type="ORF">CKW00_04885</name>
</gene>
<name>A0ABX4HTD0_9BACI</name>
<accession>A0ABX4HTD0</accession>